<evidence type="ECO:0000313" key="3">
    <source>
        <dbReference type="Proteomes" id="UP001501427"/>
    </source>
</evidence>
<feature type="compositionally biased region" description="Basic and acidic residues" evidence="1">
    <location>
        <begin position="11"/>
        <end position="24"/>
    </location>
</feature>
<name>A0ABN1FCY0_9ACTN</name>
<sequence length="75" mass="8063">MHGGDAQPAAGERDDRGREVERLPPARVVDVSGEDVFADHAPGAPPRRPALCSRGPSSIMWSSIPPERRIRPGVI</sequence>
<comment type="caution">
    <text evidence="2">The sequence shown here is derived from an EMBL/GenBank/DDBJ whole genome shotgun (WGS) entry which is preliminary data.</text>
</comment>
<feature type="compositionally biased region" description="Basic and acidic residues" evidence="1">
    <location>
        <begin position="66"/>
        <end position="75"/>
    </location>
</feature>
<keyword evidence="3" id="KW-1185">Reference proteome</keyword>
<evidence type="ECO:0000313" key="2">
    <source>
        <dbReference type="EMBL" id="GAA0588193.1"/>
    </source>
</evidence>
<proteinExistence type="predicted"/>
<evidence type="ECO:0000256" key="1">
    <source>
        <dbReference type="SAM" id="MobiDB-lite"/>
    </source>
</evidence>
<gene>
    <name evidence="2" type="ORF">GCM10009546_58210</name>
</gene>
<protein>
    <submittedName>
        <fullName evidence="2">Uncharacterized protein</fullName>
    </submittedName>
</protein>
<dbReference type="Proteomes" id="UP001501427">
    <property type="component" value="Unassembled WGS sequence"/>
</dbReference>
<accession>A0ABN1FCY0</accession>
<dbReference type="EMBL" id="BAAAHD010000066">
    <property type="protein sequence ID" value="GAA0588193.1"/>
    <property type="molecule type" value="Genomic_DNA"/>
</dbReference>
<feature type="region of interest" description="Disordered" evidence="1">
    <location>
        <begin position="1"/>
        <end position="75"/>
    </location>
</feature>
<organism evidence="2 3">
    <name type="scientific">Actinomadura livida</name>
    <dbReference type="NCBI Taxonomy" id="79909"/>
    <lineage>
        <taxon>Bacteria</taxon>
        <taxon>Bacillati</taxon>
        <taxon>Actinomycetota</taxon>
        <taxon>Actinomycetes</taxon>
        <taxon>Streptosporangiales</taxon>
        <taxon>Thermomonosporaceae</taxon>
        <taxon>Actinomadura</taxon>
    </lineage>
</organism>
<reference evidence="2 3" key="1">
    <citation type="journal article" date="2019" name="Int. J. Syst. Evol. Microbiol.">
        <title>The Global Catalogue of Microorganisms (GCM) 10K type strain sequencing project: providing services to taxonomists for standard genome sequencing and annotation.</title>
        <authorList>
            <consortium name="The Broad Institute Genomics Platform"/>
            <consortium name="The Broad Institute Genome Sequencing Center for Infectious Disease"/>
            <person name="Wu L."/>
            <person name="Ma J."/>
        </authorList>
    </citation>
    <scope>NUCLEOTIDE SEQUENCE [LARGE SCALE GENOMIC DNA]</scope>
    <source>
        <strain evidence="2 3">JCM 10667</strain>
    </source>
</reference>